<proteinExistence type="predicted"/>
<gene>
    <name evidence="2" type="ORF">C9I94_24325</name>
</gene>
<feature type="signal peptide" evidence="1">
    <location>
        <begin position="1"/>
        <end position="21"/>
    </location>
</feature>
<reference evidence="2 3" key="1">
    <citation type="submission" date="2018-01" db="EMBL/GenBank/DDBJ databases">
        <title>Whole genome sequencing of Histamine producing bacteria.</title>
        <authorList>
            <person name="Butler K."/>
        </authorList>
    </citation>
    <scope>NUCLEOTIDE SEQUENCE [LARGE SCALE GENOMIC DNA]</scope>
    <source>
        <strain evidence="2 3">DSM 24669</strain>
    </source>
</reference>
<dbReference type="AlphaFoldDB" id="A0A0J8XST0"/>
<organism evidence="2 3">
    <name type="scientific">Photobacterium swingsii</name>
    <dbReference type="NCBI Taxonomy" id="680026"/>
    <lineage>
        <taxon>Bacteria</taxon>
        <taxon>Pseudomonadati</taxon>
        <taxon>Pseudomonadota</taxon>
        <taxon>Gammaproteobacteria</taxon>
        <taxon>Vibrionales</taxon>
        <taxon>Vibrionaceae</taxon>
        <taxon>Photobacterium</taxon>
    </lineage>
</organism>
<evidence type="ECO:0000313" key="3">
    <source>
        <dbReference type="Proteomes" id="UP000240481"/>
    </source>
</evidence>
<name>A0A0J8XST0_9GAMM</name>
<dbReference type="OrthoDB" id="5827227at2"/>
<dbReference type="Proteomes" id="UP000240481">
    <property type="component" value="Unassembled WGS sequence"/>
</dbReference>
<dbReference type="RefSeq" id="WP_048901029.1">
    <property type="nucleotide sequence ID" value="NZ_AP024853.1"/>
</dbReference>
<keyword evidence="1" id="KW-0732">Signal</keyword>
<evidence type="ECO:0000313" key="2">
    <source>
        <dbReference type="EMBL" id="PSW18857.1"/>
    </source>
</evidence>
<feature type="chain" id="PRO_5030009234" evidence="1">
    <location>
        <begin position="22"/>
        <end position="103"/>
    </location>
</feature>
<protein>
    <submittedName>
        <fullName evidence="2">Uncharacterized protein</fullName>
    </submittedName>
</protein>
<sequence length="103" mass="11064">MKIIQASLLMAGLAMSFTAAAEYRMNVSSVNDGAWITVSENGKGVEGATVTTNIHGLGSTKTDEYGRVFVSLPQIRSQTVKFTATDNNSGQSLSKVTYIQRDK</sequence>
<dbReference type="EMBL" id="PYLZ01000024">
    <property type="protein sequence ID" value="PSW18857.1"/>
    <property type="molecule type" value="Genomic_DNA"/>
</dbReference>
<keyword evidence="3" id="KW-1185">Reference proteome</keyword>
<evidence type="ECO:0000256" key="1">
    <source>
        <dbReference type="SAM" id="SignalP"/>
    </source>
</evidence>
<comment type="caution">
    <text evidence="2">The sequence shown here is derived from an EMBL/GenBank/DDBJ whole genome shotgun (WGS) entry which is preliminary data.</text>
</comment>
<accession>A0A0J8XST0</accession>